<feature type="domain" description="Cobalamin adenosyltransferase-like" evidence="4">
    <location>
        <begin position="95"/>
        <end position="249"/>
    </location>
</feature>
<dbReference type="Gene3D" id="1.20.1200.10">
    <property type="entry name" value="Cobalamin adenosyltransferase-like"/>
    <property type="match status" value="1"/>
</dbReference>
<evidence type="ECO:0000259" key="4">
    <source>
        <dbReference type="Pfam" id="PF01923"/>
    </source>
</evidence>
<evidence type="ECO:0000256" key="3">
    <source>
        <dbReference type="ARBA" id="ARBA00022840"/>
    </source>
</evidence>
<keyword evidence="2" id="KW-0547">Nucleotide-binding</keyword>
<proteinExistence type="predicted"/>
<protein>
    <recommendedName>
        <fullName evidence="4">Cobalamin adenosyltransferase-like domain-containing protein</fullName>
    </recommendedName>
</protein>
<dbReference type="KEGG" id="tdf:H9L22_02590"/>
<evidence type="ECO:0000256" key="1">
    <source>
        <dbReference type="ARBA" id="ARBA00022679"/>
    </source>
</evidence>
<keyword evidence="1" id="KW-0808">Transferase</keyword>
<reference evidence="5 6" key="1">
    <citation type="submission" date="2020-08" db="EMBL/GenBank/DDBJ databases">
        <title>Genome sequence of Tessaracoccus defluvii JCM 17540T.</title>
        <authorList>
            <person name="Hyun D.-W."/>
            <person name="Bae J.-W."/>
        </authorList>
    </citation>
    <scope>NUCLEOTIDE SEQUENCE [LARGE SCALE GENOMIC DNA]</scope>
    <source>
        <strain evidence="5 6">JCM 17540</strain>
    </source>
</reference>
<dbReference type="Pfam" id="PF01923">
    <property type="entry name" value="Cob_adeno_trans"/>
    <property type="match status" value="1"/>
</dbReference>
<evidence type="ECO:0000313" key="6">
    <source>
        <dbReference type="Proteomes" id="UP000516117"/>
    </source>
</evidence>
<dbReference type="EMBL" id="CP060789">
    <property type="protein sequence ID" value="QNP56368.1"/>
    <property type="molecule type" value="Genomic_DNA"/>
</dbReference>
<keyword evidence="6" id="KW-1185">Reference proteome</keyword>
<dbReference type="AlphaFoldDB" id="A0A7H0H752"/>
<dbReference type="Proteomes" id="UP000516117">
    <property type="component" value="Chromosome"/>
</dbReference>
<gene>
    <name evidence="5" type="ORF">H9L22_02590</name>
</gene>
<name>A0A7H0H752_9ACTN</name>
<dbReference type="GO" id="GO:0016740">
    <property type="term" value="F:transferase activity"/>
    <property type="evidence" value="ECO:0007669"/>
    <property type="project" value="UniProtKB-KW"/>
</dbReference>
<keyword evidence="3" id="KW-0067">ATP-binding</keyword>
<accession>A0A7H0H752</accession>
<dbReference type="InterPro" id="IPR016030">
    <property type="entry name" value="CblAdoTrfase-like"/>
</dbReference>
<dbReference type="InterPro" id="IPR036451">
    <property type="entry name" value="CblAdoTrfase-like_sf"/>
</dbReference>
<dbReference type="RefSeq" id="WP_187721477.1">
    <property type="nucleotide sequence ID" value="NZ_BAABBL010000001.1"/>
</dbReference>
<organism evidence="5 6">
    <name type="scientific">Tessaracoccus defluvii</name>
    <dbReference type="NCBI Taxonomy" id="1285901"/>
    <lineage>
        <taxon>Bacteria</taxon>
        <taxon>Bacillati</taxon>
        <taxon>Actinomycetota</taxon>
        <taxon>Actinomycetes</taxon>
        <taxon>Propionibacteriales</taxon>
        <taxon>Propionibacteriaceae</taxon>
        <taxon>Tessaracoccus</taxon>
    </lineage>
</organism>
<evidence type="ECO:0000313" key="5">
    <source>
        <dbReference type="EMBL" id="QNP56368.1"/>
    </source>
</evidence>
<evidence type="ECO:0000256" key="2">
    <source>
        <dbReference type="ARBA" id="ARBA00022741"/>
    </source>
</evidence>
<dbReference type="GO" id="GO:0005524">
    <property type="term" value="F:ATP binding"/>
    <property type="evidence" value="ECO:0007669"/>
    <property type="project" value="UniProtKB-KW"/>
</dbReference>
<sequence>MVVTEADLREQLRRPTVGAQVVVPAGSTLTPSARDFIKQWALVEVTAPASEATPTTTERPDGTWDRASQFPVDLTGEQPRCVCCGAQPDSKASSLTQLNAHHYAPKTHPRIKLRGKVDSLHSLTLMVQGLASRRGEAGLAAALGSLAAYCRELTSAEYNERPADPFELPGWSSDELHRATHDPSGVLGIEHLTIDGADDELQHWLNIGRSTTRELEICALETFDSPHHPYGASICHGLNRLSSVWYFLQLAWKRGGVL</sequence>